<organism evidence="2 3">
    <name type="scientific">Chiloscyllium punctatum</name>
    <name type="common">Brownbanded bambooshark</name>
    <name type="synonym">Hemiscyllium punctatum</name>
    <dbReference type="NCBI Taxonomy" id="137246"/>
    <lineage>
        <taxon>Eukaryota</taxon>
        <taxon>Metazoa</taxon>
        <taxon>Chordata</taxon>
        <taxon>Craniata</taxon>
        <taxon>Vertebrata</taxon>
        <taxon>Chondrichthyes</taxon>
        <taxon>Elasmobranchii</taxon>
        <taxon>Galeomorphii</taxon>
        <taxon>Galeoidea</taxon>
        <taxon>Orectolobiformes</taxon>
        <taxon>Hemiscylliidae</taxon>
        <taxon>Chiloscyllium</taxon>
    </lineage>
</organism>
<feature type="transmembrane region" description="Helical" evidence="1">
    <location>
        <begin position="48"/>
        <end position="69"/>
    </location>
</feature>
<dbReference type="AlphaFoldDB" id="A0A401TTS6"/>
<sequence>MTGSVTLVSERRGRLLWCLVDDGVGYSGVWLTTGSVALVSLRRRGRLLWCLIGIGYSGVGSMTVLVTLVSDRARLLWCLVDDRVGYSGV</sequence>
<evidence type="ECO:0000313" key="2">
    <source>
        <dbReference type="EMBL" id="GCC46053.1"/>
    </source>
</evidence>
<dbReference type="EMBL" id="BEZZ01173293">
    <property type="protein sequence ID" value="GCC46053.1"/>
    <property type="molecule type" value="Genomic_DNA"/>
</dbReference>
<keyword evidence="3" id="KW-1185">Reference proteome</keyword>
<dbReference type="Proteomes" id="UP000287033">
    <property type="component" value="Unassembled WGS sequence"/>
</dbReference>
<keyword evidence="1" id="KW-0812">Transmembrane</keyword>
<protein>
    <recommendedName>
        <fullName evidence="4">Transmembrane protein</fullName>
    </recommendedName>
</protein>
<evidence type="ECO:0000313" key="3">
    <source>
        <dbReference type="Proteomes" id="UP000287033"/>
    </source>
</evidence>
<evidence type="ECO:0008006" key="4">
    <source>
        <dbReference type="Google" id="ProtNLM"/>
    </source>
</evidence>
<comment type="caution">
    <text evidence="2">The sequence shown here is derived from an EMBL/GenBank/DDBJ whole genome shotgun (WGS) entry which is preliminary data.</text>
</comment>
<evidence type="ECO:0000256" key="1">
    <source>
        <dbReference type="SAM" id="Phobius"/>
    </source>
</evidence>
<proteinExistence type="predicted"/>
<keyword evidence="1" id="KW-0472">Membrane</keyword>
<gene>
    <name evidence="2" type="ORF">chiPu_0030041</name>
</gene>
<accession>A0A401TTS6</accession>
<name>A0A401TTS6_CHIPU</name>
<feature type="transmembrane region" description="Helical" evidence="1">
    <location>
        <begin position="23"/>
        <end position="41"/>
    </location>
</feature>
<reference evidence="2 3" key="1">
    <citation type="journal article" date="2018" name="Nat. Ecol. Evol.">
        <title>Shark genomes provide insights into elasmobranch evolution and the origin of vertebrates.</title>
        <authorList>
            <person name="Hara Y"/>
            <person name="Yamaguchi K"/>
            <person name="Onimaru K"/>
            <person name="Kadota M"/>
            <person name="Koyanagi M"/>
            <person name="Keeley SD"/>
            <person name="Tatsumi K"/>
            <person name="Tanaka K"/>
            <person name="Motone F"/>
            <person name="Kageyama Y"/>
            <person name="Nozu R"/>
            <person name="Adachi N"/>
            <person name="Nishimura O"/>
            <person name="Nakagawa R"/>
            <person name="Tanegashima C"/>
            <person name="Kiyatake I"/>
            <person name="Matsumoto R"/>
            <person name="Murakumo K"/>
            <person name="Nishida K"/>
            <person name="Terakita A"/>
            <person name="Kuratani S"/>
            <person name="Sato K"/>
            <person name="Hyodo S Kuraku.S."/>
        </authorList>
    </citation>
    <scope>NUCLEOTIDE SEQUENCE [LARGE SCALE GENOMIC DNA]</scope>
</reference>
<keyword evidence="1" id="KW-1133">Transmembrane helix</keyword>